<organism evidence="3 4">
    <name type="scientific">Stylonychia lemnae</name>
    <name type="common">Ciliate</name>
    <dbReference type="NCBI Taxonomy" id="5949"/>
    <lineage>
        <taxon>Eukaryota</taxon>
        <taxon>Sar</taxon>
        <taxon>Alveolata</taxon>
        <taxon>Ciliophora</taxon>
        <taxon>Intramacronucleata</taxon>
        <taxon>Spirotrichea</taxon>
        <taxon>Stichotrichia</taxon>
        <taxon>Sporadotrichida</taxon>
        <taxon>Oxytrichidae</taxon>
        <taxon>Stylonychinae</taxon>
        <taxon>Stylonychia</taxon>
    </lineage>
</organism>
<name>A0A077ZSK9_STYLE</name>
<dbReference type="OMA" id="NQRREND"/>
<feature type="coiled-coil region" evidence="1">
    <location>
        <begin position="102"/>
        <end position="201"/>
    </location>
</feature>
<proteinExistence type="predicted"/>
<gene>
    <name evidence="3" type="primary">Contig15335.g16352</name>
    <name evidence="3" type="ORF">STYLEM_411</name>
</gene>
<feature type="compositionally biased region" description="Polar residues" evidence="2">
    <location>
        <begin position="368"/>
        <end position="393"/>
    </location>
</feature>
<feature type="compositionally biased region" description="Basic and acidic residues" evidence="2">
    <location>
        <begin position="301"/>
        <end position="318"/>
    </location>
</feature>
<feature type="compositionally biased region" description="Acidic residues" evidence="2">
    <location>
        <begin position="473"/>
        <end position="488"/>
    </location>
</feature>
<feature type="compositionally biased region" description="Basic and acidic residues" evidence="2">
    <location>
        <begin position="267"/>
        <end position="283"/>
    </location>
</feature>
<feature type="compositionally biased region" description="Polar residues" evidence="2">
    <location>
        <begin position="320"/>
        <end position="347"/>
    </location>
</feature>
<dbReference type="Proteomes" id="UP000039865">
    <property type="component" value="Unassembled WGS sequence"/>
</dbReference>
<evidence type="ECO:0000256" key="1">
    <source>
        <dbReference type="SAM" id="Coils"/>
    </source>
</evidence>
<evidence type="ECO:0000313" key="4">
    <source>
        <dbReference type="Proteomes" id="UP000039865"/>
    </source>
</evidence>
<dbReference type="EMBL" id="CCKQ01000400">
    <property type="protein sequence ID" value="CDW71466.1"/>
    <property type="molecule type" value="Genomic_DNA"/>
</dbReference>
<dbReference type="InParanoid" id="A0A077ZSK9"/>
<keyword evidence="1" id="KW-0175">Coiled coil</keyword>
<accession>A0A077ZSK9</accession>
<reference evidence="3 4" key="1">
    <citation type="submission" date="2014-06" db="EMBL/GenBank/DDBJ databases">
        <authorList>
            <person name="Swart Estienne"/>
        </authorList>
    </citation>
    <scope>NUCLEOTIDE SEQUENCE [LARGE SCALE GENOMIC DNA]</scope>
    <source>
        <strain evidence="3 4">130c</strain>
    </source>
</reference>
<feature type="compositionally biased region" description="Low complexity" evidence="2">
    <location>
        <begin position="442"/>
        <end position="465"/>
    </location>
</feature>
<evidence type="ECO:0000256" key="2">
    <source>
        <dbReference type="SAM" id="MobiDB-lite"/>
    </source>
</evidence>
<keyword evidence="4" id="KW-1185">Reference proteome</keyword>
<feature type="region of interest" description="Disordered" evidence="2">
    <location>
        <begin position="236"/>
        <end position="489"/>
    </location>
</feature>
<evidence type="ECO:0000313" key="3">
    <source>
        <dbReference type="EMBL" id="CDW71466.1"/>
    </source>
</evidence>
<dbReference type="AlphaFoldDB" id="A0A077ZSK9"/>
<protein>
    <submittedName>
        <fullName evidence="3">Uncharacterized protein</fullName>
    </submittedName>
</protein>
<feature type="compositionally biased region" description="Acidic residues" evidence="2">
    <location>
        <begin position="418"/>
        <end position="439"/>
    </location>
</feature>
<sequence>MKDQTWREKLIREKNTRRSFMILDHRKFRQQNHYHREIKDELFKIEQLRQKNEIRNDQMLQKVQETLNQTFENQNIQKSRYQLEEAKKTFLRELNKRDPSWREKLRARKLEEIKRMELAKDRLGRDLAERQRQLEEETYLNDQLRRMRDEYDEKQYEVADIERKRRALVIQEEIGKKQRELEQVERQLDEEKRQEQQMINNEQRYKDVDKQVMQENTNPNKYAPVAKPPIVNQQQFDNQRQKQGSFGVTQTQQQIHDQKKNQQKHQQSQEELKHNQNQRRENDNSISQQQNQQKFDFNMANEKDESKEEDSHDQDKSFNKMASMSYNQKTQDNRQNSNKNILSPSKSIQDEQVDEDYDDFLNRKASEVDNNSSKQQKHSQNPAGQRNSTQGSKQSKKQIDPFIKPTEIIQHQEGRLDFEDEEEIDEDEDQEYDEEDEWENPQQQNNDTKHQQNNQQQQQQNQQKQQDFKQNLEPDEDEEEEFEEEQDNENIKATDLYIKIVNNKIADSFFALTELQRQTALDLILQHLLNNVENGSQFQAFDNEYSSRYDSHKIKVVNLYNEEIEEFSESEYDIEMPIVCDLVLDLLRYYPKAIIDAVNVISDYKKSIKQGQLYTLQKFQEKVYLSEYKDLFKLFFKVIALFREKKIIKSTLNASQLIAESILRNDQATLQSEIANIMKYLIDNQGKKQGANAMQSEVVAVNYAQDDRKNKKDQVISIQEQNDERENYVIDIQDEQRIEYAQRLKEKIEKKIQADSYSQPIYSAFTLSNPQNLMDIAEQIQQYRSIPNDKDVHELGGVLLFLMMSRLQRNIHEKDLVFLEDSADLNDFKGLFRDQFVKKLFDIMMKHFIFCIKKKVAKQKDIESLFVQAVINFECTDADYNIIKKQISDQISRALGYENYSGNNNQNSLNAGNDFFSQQFLMKKSKQGSLQNSEKMGGFQTFSPNSNIQLKEFQDPELDDYI</sequence>